<proteinExistence type="predicted"/>
<dbReference type="PANTHER" id="PTHR32308:SF10">
    <property type="entry name" value="CITRATE LYASE SUBUNIT BETA"/>
    <property type="match status" value="1"/>
</dbReference>
<protein>
    <submittedName>
        <fullName evidence="5">CoA ester lyase</fullName>
    </submittedName>
</protein>
<accession>A0ABU8MGF3</accession>
<keyword evidence="5" id="KW-0456">Lyase</keyword>
<dbReference type="InterPro" id="IPR011206">
    <property type="entry name" value="Citrate_lyase_beta/mcl1/mcl2"/>
</dbReference>
<dbReference type="Pfam" id="PF03328">
    <property type="entry name" value="HpcH_HpaI"/>
    <property type="match status" value="1"/>
</dbReference>
<dbReference type="Gene3D" id="3.20.20.60">
    <property type="entry name" value="Phosphoenolpyruvate-binding domains"/>
    <property type="match status" value="1"/>
</dbReference>
<organism evidence="5 6">
    <name type="scientific">Actinomycetospora aurantiaca</name>
    <dbReference type="NCBI Taxonomy" id="3129233"/>
    <lineage>
        <taxon>Bacteria</taxon>
        <taxon>Bacillati</taxon>
        <taxon>Actinomycetota</taxon>
        <taxon>Actinomycetes</taxon>
        <taxon>Pseudonocardiales</taxon>
        <taxon>Pseudonocardiaceae</taxon>
        <taxon>Actinomycetospora</taxon>
    </lineage>
</organism>
<reference evidence="5 6" key="1">
    <citation type="submission" date="2024-03" db="EMBL/GenBank/DDBJ databases">
        <title>Actinomycetospora sp. OC33-EN08, a novel actinomycete isolated from wild orchid (Aerides multiflora).</title>
        <authorList>
            <person name="Suriyachadkun C."/>
        </authorList>
    </citation>
    <scope>NUCLEOTIDE SEQUENCE [LARGE SCALE GENOMIC DNA]</scope>
    <source>
        <strain evidence="5 6">OC33-EN08</strain>
    </source>
</reference>
<name>A0ABU8MGF3_9PSEU</name>
<dbReference type="GO" id="GO:0016829">
    <property type="term" value="F:lyase activity"/>
    <property type="evidence" value="ECO:0007669"/>
    <property type="project" value="UniProtKB-KW"/>
</dbReference>
<sequence length="265" mass="27145">MPDPASATTFLFVPATRPERFDKAVAAGPDVVLDLEDAVAPGDKETARSAVAAWLDAGGDAMVRINGSDTAWFADDVAMARARGVAVMLPKAAAPWPEELRGLAVVALVETAAGLLDAAATARRPEVVRLAFGSVDFATELGLDHADRDALTHARSVLAVASRAAGLPGPVDGVTTAVRDEALLAGDCAHGLARGFTAKLCIHPSQVAPAAAAMRPDDEAVRWAHAVLEAAAGSAVAVVDGAMVDRPVVERARAILARACGLVPE</sequence>
<dbReference type="Proteomes" id="UP001385809">
    <property type="component" value="Unassembled WGS sequence"/>
</dbReference>
<dbReference type="EMBL" id="JBBEGN010000001">
    <property type="protein sequence ID" value="MEJ2866291.1"/>
    <property type="molecule type" value="Genomic_DNA"/>
</dbReference>
<evidence type="ECO:0000313" key="6">
    <source>
        <dbReference type="Proteomes" id="UP001385809"/>
    </source>
</evidence>
<dbReference type="SUPFAM" id="SSF51621">
    <property type="entry name" value="Phosphoenolpyruvate/pyruvate domain"/>
    <property type="match status" value="1"/>
</dbReference>
<evidence type="ECO:0000313" key="5">
    <source>
        <dbReference type="EMBL" id="MEJ2866291.1"/>
    </source>
</evidence>
<dbReference type="PIRSF" id="PIRSF015582">
    <property type="entry name" value="Cit_lyase_B"/>
    <property type="match status" value="1"/>
</dbReference>
<dbReference type="InterPro" id="IPR040442">
    <property type="entry name" value="Pyrv_kinase-like_dom_sf"/>
</dbReference>
<evidence type="ECO:0000256" key="1">
    <source>
        <dbReference type="ARBA" id="ARBA00001946"/>
    </source>
</evidence>
<evidence type="ECO:0000259" key="4">
    <source>
        <dbReference type="Pfam" id="PF03328"/>
    </source>
</evidence>
<comment type="caution">
    <text evidence="5">The sequence shown here is derived from an EMBL/GenBank/DDBJ whole genome shotgun (WGS) entry which is preliminary data.</text>
</comment>
<dbReference type="PANTHER" id="PTHR32308">
    <property type="entry name" value="LYASE BETA SUBUNIT, PUTATIVE (AFU_ORTHOLOGUE AFUA_4G13030)-RELATED"/>
    <property type="match status" value="1"/>
</dbReference>
<keyword evidence="6" id="KW-1185">Reference proteome</keyword>
<evidence type="ECO:0000256" key="2">
    <source>
        <dbReference type="ARBA" id="ARBA00022723"/>
    </source>
</evidence>
<keyword evidence="3" id="KW-0460">Magnesium</keyword>
<feature type="domain" description="HpcH/HpaI aldolase/citrate lyase" evidence="4">
    <location>
        <begin position="10"/>
        <end position="204"/>
    </location>
</feature>
<keyword evidence="2" id="KW-0479">Metal-binding</keyword>
<gene>
    <name evidence="5" type="ORF">WCD74_00855</name>
</gene>
<comment type="cofactor">
    <cofactor evidence="1">
        <name>Mg(2+)</name>
        <dbReference type="ChEBI" id="CHEBI:18420"/>
    </cofactor>
</comment>
<evidence type="ECO:0000256" key="3">
    <source>
        <dbReference type="ARBA" id="ARBA00022842"/>
    </source>
</evidence>
<dbReference type="InterPro" id="IPR015813">
    <property type="entry name" value="Pyrv/PenolPyrv_kinase-like_dom"/>
</dbReference>
<dbReference type="InterPro" id="IPR005000">
    <property type="entry name" value="Aldolase/citrate-lyase_domain"/>
</dbReference>
<dbReference type="RefSeq" id="WP_337692916.1">
    <property type="nucleotide sequence ID" value="NZ_JBBEGN010000001.1"/>
</dbReference>